<dbReference type="PROSITE" id="PS50238">
    <property type="entry name" value="RHOGAP"/>
    <property type="match status" value="1"/>
</dbReference>
<dbReference type="Pfam" id="PF00620">
    <property type="entry name" value="RhoGAP"/>
    <property type="match status" value="1"/>
</dbReference>
<dbReference type="PANTHER" id="PTHR15670">
    <property type="entry name" value="RHO GTPASE ACTIVATING PROTEIN 11A"/>
    <property type="match status" value="1"/>
</dbReference>
<feature type="region of interest" description="Disordered" evidence="1">
    <location>
        <begin position="377"/>
        <end position="449"/>
    </location>
</feature>
<name>A0A3Q2XXM5_HIPCM</name>
<dbReference type="GO" id="GO:0007165">
    <property type="term" value="P:signal transduction"/>
    <property type="evidence" value="ECO:0007669"/>
    <property type="project" value="InterPro"/>
</dbReference>
<reference evidence="3" key="1">
    <citation type="submission" date="2025-08" db="UniProtKB">
        <authorList>
            <consortium name="Ensembl"/>
        </authorList>
    </citation>
    <scope>IDENTIFICATION</scope>
</reference>
<sequence length="449" mass="49534">MMVEERNVVRRVALQHLRTTYGIKTKNWNKTKSASCKSTTTNSTKVFGVPLELLPYYDMAHGSVPRFLVDACMKLQAHVDTEGLFRKSGSVVRLKVLQTKVDSGEECLSTALPCDVAGLVKQFFRDLPEPVLPTELQEAFLKAQQLPTKEDRTSATMLLSCVLPDRSLSVLHHFFEFLQNVSKRCFAENKMDSANLSVILAPNLLHCGEGTEKMNANTEKRIRLQTAVVCCLIEHAHNFGALPKFLEEKVSDTMRREPAILSPLFNELKELDQNSGMRGRHRHSLGGKMTLLGSNVPIANHPHSRSIFSSATPVIATPSSKRKLPVDSGYSFGFSNKKRKSVKKNLGMELLPSSLFSGTSTPGSACSASGVLDSSQSALSSDGKCQRQPATSARKKSRRLSGRHVVSRVESGRAGCFSPKVNKKEAQRKSLRQRFSLGRSHKDAVSALH</sequence>
<protein>
    <submittedName>
        <fullName evidence="3">Rho GTPase activating protein 11A</fullName>
    </submittedName>
</protein>
<dbReference type="PANTHER" id="PTHR15670:SF4">
    <property type="entry name" value="RHO GTPASE-ACTIVATING PROTEIN 11A"/>
    <property type="match status" value="1"/>
</dbReference>
<dbReference type="Ensembl" id="ENSHCOT00000016066.1">
    <property type="protein sequence ID" value="ENSHCOP00000009833.1"/>
    <property type="gene ID" value="ENSHCOG00000012385.1"/>
</dbReference>
<dbReference type="InterPro" id="IPR000198">
    <property type="entry name" value="RhoGAP_dom"/>
</dbReference>
<organism evidence="3 4">
    <name type="scientific">Hippocampus comes</name>
    <name type="common">Tiger tail seahorse</name>
    <dbReference type="NCBI Taxonomy" id="109280"/>
    <lineage>
        <taxon>Eukaryota</taxon>
        <taxon>Metazoa</taxon>
        <taxon>Chordata</taxon>
        <taxon>Craniata</taxon>
        <taxon>Vertebrata</taxon>
        <taxon>Euteleostomi</taxon>
        <taxon>Actinopterygii</taxon>
        <taxon>Neopterygii</taxon>
        <taxon>Teleostei</taxon>
        <taxon>Neoteleostei</taxon>
        <taxon>Acanthomorphata</taxon>
        <taxon>Syngnathiaria</taxon>
        <taxon>Syngnathiformes</taxon>
        <taxon>Syngnathoidei</taxon>
        <taxon>Syngnathidae</taxon>
        <taxon>Hippocampus</taxon>
    </lineage>
</organism>
<dbReference type="SUPFAM" id="SSF48350">
    <property type="entry name" value="GTPase activation domain, GAP"/>
    <property type="match status" value="1"/>
</dbReference>
<evidence type="ECO:0000259" key="2">
    <source>
        <dbReference type="PROSITE" id="PS50238"/>
    </source>
</evidence>
<dbReference type="InterPro" id="IPR008936">
    <property type="entry name" value="Rho_GTPase_activation_prot"/>
</dbReference>
<dbReference type="GeneTree" id="ENSGT00940000155312"/>
<dbReference type="Proteomes" id="UP000264820">
    <property type="component" value="Unplaced"/>
</dbReference>
<proteinExistence type="predicted"/>
<feature type="compositionally biased region" description="Basic and acidic residues" evidence="1">
    <location>
        <begin position="440"/>
        <end position="449"/>
    </location>
</feature>
<reference evidence="3" key="2">
    <citation type="submission" date="2025-09" db="UniProtKB">
        <authorList>
            <consortium name="Ensembl"/>
        </authorList>
    </citation>
    <scope>IDENTIFICATION</scope>
</reference>
<evidence type="ECO:0000313" key="4">
    <source>
        <dbReference type="Proteomes" id="UP000264820"/>
    </source>
</evidence>
<dbReference type="AlphaFoldDB" id="A0A3Q2XXM5"/>
<accession>A0A3Q2XXM5</accession>
<dbReference type="GO" id="GO:0005096">
    <property type="term" value="F:GTPase activator activity"/>
    <property type="evidence" value="ECO:0007669"/>
    <property type="project" value="TreeGrafter"/>
</dbReference>
<feature type="compositionally biased region" description="Basic residues" evidence="1">
    <location>
        <begin position="393"/>
        <end position="406"/>
    </location>
</feature>
<feature type="domain" description="Rho-GAP" evidence="2">
    <location>
        <begin position="49"/>
        <end position="240"/>
    </location>
</feature>
<keyword evidence="4" id="KW-1185">Reference proteome</keyword>
<evidence type="ECO:0000256" key="1">
    <source>
        <dbReference type="SAM" id="MobiDB-lite"/>
    </source>
</evidence>
<dbReference type="InterPro" id="IPR042869">
    <property type="entry name" value="ARHGAP11A/B"/>
</dbReference>
<dbReference type="SMART" id="SM00324">
    <property type="entry name" value="RhoGAP"/>
    <property type="match status" value="1"/>
</dbReference>
<evidence type="ECO:0000313" key="3">
    <source>
        <dbReference type="Ensembl" id="ENSHCOP00000009833.1"/>
    </source>
</evidence>
<dbReference type="Gene3D" id="1.10.555.10">
    <property type="entry name" value="Rho GTPase activation protein"/>
    <property type="match status" value="1"/>
</dbReference>